<evidence type="ECO:0000256" key="1">
    <source>
        <dbReference type="SAM" id="MobiDB-lite"/>
    </source>
</evidence>
<feature type="region of interest" description="Disordered" evidence="1">
    <location>
        <begin position="137"/>
        <end position="193"/>
    </location>
</feature>
<feature type="compositionally biased region" description="Basic and acidic residues" evidence="1">
    <location>
        <begin position="11"/>
        <end position="26"/>
    </location>
</feature>
<feature type="region of interest" description="Disordered" evidence="1">
    <location>
        <begin position="1"/>
        <end position="112"/>
    </location>
</feature>
<feature type="compositionally biased region" description="Basic and acidic residues" evidence="1">
    <location>
        <begin position="142"/>
        <end position="176"/>
    </location>
</feature>
<evidence type="ECO:0000313" key="2">
    <source>
        <dbReference type="EMBL" id="KAL3796628.1"/>
    </source>
</evidence>
<protein>
    <submittedName>
        <fullName evidence="2">Uncharacterized protein</fullName>
    </submittedName>
</protein>
<accession>A0ABD3Q865</accession>
<dbReference type="Proteomes" id="UP001530315">
    <property type="component" value="Unassembled WGS sequence"/>
</dbReference>
<name>A0ABD3Q865_9STRA</name>
<feature type="compositionally biased region" description="Polar residues" evidence="1">
    <location>
        <begin position="64"/>
        <end position="84"/>
    </location>
</feature>
<evidence type="ECO:0000313" key="3">
    <source>
        <dbReference type="Proteomes" id="UP001530315"/>
    </source>
</evidence>
<keyword evidence="3" id="KW-1185">Reference proteome</keyword>
<feature type="region of interest" description="Disordered" evidence="1">
    <location>
        <begin position="220"/>
        <end position="246"/>
    </location>
</feature>
<dbReference type="AlphaFoldDB" id="A0ABD3Q865"/>
<organism evidence="2 3">
    <name type="scientific">Stephanodiscus triporus</name>
    <dbReference type="NCBI Taxonomy" id="2934178"/>
    <lineage>
        <taxon>Eukaryota</taxon>
        <taxon>Sar</taxon>
        <taxon>Stramenopiles</taxon>
        <taxon>Ochrophyta</taxon>
        <taxon>Bacillariophyta</taxon>
        <taxon>Coscinodiscophyceae</taxon>
        <taxon>Thalassiosirophycidae</taxon>
        <taxon>Stephanodiscales</taxon>
        <taxon>Stephanodiscaceae</taxon>
        <taxon>Stephanodiscus</taxon>
    </lineage>
</organism>
<dbReference type="EMBL" id="JALLAZ020000381">
    <property type="protein sequence ID" value="KAL3796628.1"/>
    <property type="molecule type" value="Genomic_DNA"/>
</dbReference>
<reference evidence="2 3" key="1">
    <citation type="submission" date="2024-10" db="EMBL/GenBank/DDBJ databases">
        <title>Updated reference genomes for cyclostephanoid diatoms.</title>
        <authorList>
            <person name="Roberts W.R."/>
            <person name="Alverson A.J."/>
        </authorList>
    </citation>
    <scope>NUCLEOTIDE SEQUENCE [LARGE SCALE GENOMIC DNA]</scope>
    <source>
        <strain evidence="2 3">AJA276-08</strain>
    </source>
</reference>
<proteinExistence type="predicted"/>
<sequence length="1032" mass="119392">MMNNLLQKSSSNKEKLRRHEEEKENDFLLGRAPRIEMPSASPVASIGADERQTTRRTPAPRTSLLASTSDGFPDSLNSQYSHGSNLPPPRTPPATTGNINVEGEDSSMSQEEIDKLEKYRLKAGRRTKPQYDILSMPTSAIDDQKMGHSRHQVTDRKQRVKSKDNARLDKETKDGMRFSMAGDDNVQSNDELKERQRLKRELDEQDRRLKDTILRQKTADGEIGCRSDESEDISSSSLKRDDTNQKHAMINRRDRYEEEQRIKERVRIELRKMPQGSEMNSVASGVGNRAEIGATTCNTRNISNDKLEKRRLHQRKGDGEDHRLNETVRKTSDAVKMPQLINDDVGNEFEREFERLCHLRALQRKGTRKKIRRKAVFDKSLPDLKENSLFKAASHQEGGGRTLIREEINGKKVDNNSQERYSSSAQNLLDMHLAQFRVSHSHHYEEEILVDENYSDDFIEGETKTPREIQSWHQKYTLKKALELAQRTPVMDWLSSFYRCDPRWQILKFFNEVAREGGDAQMDENLAASPLANLFCKANVFTVWRPTSNEAIKNMMLGIATGKGLDIKGKSAKRGNISSYVPFIQIYEDPHKEHARAFIKEGKMLRVFYRSEFARNEAHEVLLDIKDYMMFAAKDAFHVLSNEYADPSEQELAMKHLMYDDSSMNVEFVDTYVSTSHPVFGLDISEYLFWESYVMMQDLSRPEGSDWDIGRKSELTFMDMNFKSLRLIPAPGEPRAVVYQMSMNSPMEPRMLLMAYEEHGRVKPVVSDFDCFLLGSRGVRYNDPIPTDQVELVRWTVKNIGEVLDKRAASNSKEGWMDAWFKVLKSAALKGYYPKTPKYGNGDPKSYEIIEVAVSRLKETGCVRHGAECFNWFFPQEIDDEYLVISDTLPGNVKWKKVNVQELQDLLITKIEEGFTFPINLKWVMCDPGWRRVYDALLASKKANVQDSINCWLPPGTGLREEIDWISARHPRGFEATNERTEGDESMAQKLDDFERYLKMQRAWRKLRLLLFWIRFVNEKRLEREDREMGTQ</sequence>
<gene>
    <name evidence="2" type="ORF">ACHAW5_004039</name>
</gene>
<comment type="caution">
    <text evidence="2">The sequence shown here is derived from an EMBL/GenBank/DDBJ whole genome shotgun (WGS) entry which is preliminary data.</text>
</comment>
<feature type="compositionally biased region" description="Polar residues" evidence="1">
    <location>
        <begin position="1"/>
        <end position="10"/>
    </location>
</feature>